<gene>
    <name evidence="2" type="ORF">SAMN04489746_1247</name>
</gene>
<evidence type="ECO:0000259" key="1">
    <source>
        <dbReference type="SMART" id="SM00382"/>
    </source>
</evidence>
<dbReference type="Pfam" id="PF13177">
    <property type="entry name" value="DNA_pol3_delta2"/>
    <property type="match status" value="1"/>
</dbReference>
<evidence type="ECO:0000313" key="2">
    <source>
        <dbReference type="EMBL" id="SEB89850.1"/>
    </source>
</evidence>
<dbReference type="InterPro" id="IPR027417">
    <property type="entry name" value="P-loop_NTPase"/>
</dbReference>
<feature type="domain" description="AAA+ ATPase" evidence="1">
    <location>
        <begin position="36"/>
        <end position="175"/>
    </location>
</feature>
<sequence length="385" mass="41561">MAFGVQHTHEVPALDQIVAQPRVKRFLTAAVSSGHTSHAYLFVGAPGVGKTVAAQALAQSLVCPHGGDAHCDDCIRVAHRTHPDVHWYSPAGVSDYLAGQVRELIDDAQLTPVRAKTKVYIIQRADMLRGTSANALLKTIEEPPAQVVFILIARTVDNVLPTLVSRCQTVPFSVLSSQAGVRAVELATGVGDYRAQIALAITGTPQQAEQYLLSATRQEIRAQVIRAFSELAHADSWDILQAAQRITYAITPPKKSKKKVDTAQLSAEEQQEAALVEQYLSKKAQSELEAIKKREATARDRSGMIEALAAAKSLLRDVLMYCEQVDVAPVNADHSDVIQRIGAHTTTAGVIRALEAVDVAIADINHNVTPQLALEVMLLSAKEAL</sequence>
<name>A0AB38A7N1_9ACTN</name>
<dbReference type="SUPFAM" id="SSF52540">
    <property type="entry name" value="P-loop containing nucleoside triphosphate hydrolases"/>
    <property type="match status" value="1"/>
</dbReference>
<dbReference type="PANTHER" id="PTHR11669:SF8">
    <property type="entry name" value="DNA POLYMERASE III SUBUNIT DELTA"/>
    <property type="match status" value="1"/>
</dbReference>
<comment type="caution">
    <text evidence="2">The sequence shown here is derived from an EMBL/GenBank/DDBJ whole genome shotgun (WGS) entry which is preliminary data.</text>
</comment>
<protein>
    <submittedName>
        <fullName evidence="2">DNA polymerase III, delta prime subunit</fullName>
    </submittedName>
</protein>
<evidence type="ECO:0000313" key="3">
    <source>
        <dbReference type="Proteomes" id="UP000183687"/>
    </source>
</evidence>
<dbReference type="EMBL" id="FNSH01000001">
    <property type="protein sequence ID" value="SEB89850.1"/>
    <property type="molecule type" value="Genomic_DNA"/>
</dbReference>
<dbReference type="InterPro" id="IPR003593">
    <property type="entry name" value="AAA+_ATPase"/>
</dbReference>
<organism evidence="2 3">
    <name type="scientific">Atopobium minutum</name>
    <dbReference type="NCBI Taxonomy" id="1381"/>
    <lineage>
        <taxon>Bacteria</taxon>
        <taxon>Bacillati</taxon>
        <taxon>Actinomycetota</taxon>
        <taxon>Coriobacteriia</taxon>
        <taxon>Coriobacteriales</taxon>
        <taxon>Atopobiaceae</taxon>
        <taxon>Atopobium</taxon>
    </lineage>
</organism>
<dbReference type="Gene3D" id="3.40.50.300">
    <property type="entry name" value="P-loop containing nucleotide triphosphate hydrolases"/>
    <property type="match status" value="1"/>
</dbReference>
<dbReference type="AlphaFoldDB" id="A0AB38A7N1"/>
<dbReference type="InterPro" id="IPR050238">
    <property type="entry name" value="DNA_Rep/Repair_Clamp_Loader"/>
</dbReference>
<proteinExistence type="predicted"/>
<reference evidence="2 3" key="1">
    <citation type="submission" date="2016-10" db="EMBL/GenBank/DDBJ databases">
        <authorList>
            <person name="Varghese N."/>
            <person name="Submissions S."/>
        </authorList>
    </citation>
    <scope>NUCLEOTIDE SEQUENCE [LARGE SCALE GENOMIC DNA]</scope>
    <source>
        <strain evidence="2 3">DSM 20586</strain>
    </source>
</reference>
<dbReference type="SMART" id="SM00382">
    <property type="entry name" value="AAA"/>
    <property type="match status" value="1"/>
</dbReference>
<dbReference type="Proteomes" id="UP000183687">
    <property type="component" value="Unassembled WGS sequence"/>
</dbReference>
<dbReference type="GO" id="GO:0006261">
    <property type="term" value="P:DNA-templated DNA replication"/>
    <property type="evidence" value="ECO:0007669"/>
    <property type="project" value="TreeGrafter"/>
</dbReference>
<dbReference type="RefSeq" id="WP_002564086.1">
    <property type="nucleotide sequence ID" value="NZ_CALJSN010000009.1"/>
</dbReference>
<accession>A0AB38A7N1</accession>
<dbReference type="PANTHER" id="PTHR11669">
    <property type="entry name" value="REPLICATION FACTOR C / DNA POLYMERASE III GAMMA-TAU SUBUNIT"/>
    <property type="match status" value="1"/>
</dbReference>